<dbReference type="EMBL" id="BAABBX010000016">
    <property type="protein sequence ID" value="GAA4194334.1"/>
    <property type="molecule type" value="Genomic_DNA"/>
</dbReference>
<dbReference type="Gene3D" id="1.20.120.680">
    <property type="entry name" value="Formiminotetrahydrofolate cyclodeaminase monomer, up-and-down helical bundle"/>
    <property type="match status" value="1"/>
</dbReference>
<name>A0ABP8AZL8_9MICO</name>
<proteinExistence type="predicted"/>
<dbReference type="SUPFAM" id="SSF101262">
    <property type="entry name" value="Methenyltetrahydrofolate cyclohydrolase-like"/>
    <property type="match status" value="1"/>
</dbReference>
<evidence type="ECO:0000259" key="1">
    <source>
        <dbReference type="Pfam" id="PF04961"/>
    </source>
</evidence>
<reference evidence="3" key="1">
    <citation type="journal article" date="2019" name="Int. J. Syst. Evol. Microbiol.">
        <title>The Global Catalogue of Microorganisms (GCM) 10K type strain sequencing project: providing services to taxonomists for standard genome sequencing and annotation.</title>
        <authorList>
            <consortium name="The Broad Institute Genomics Platform"/>
            <consortium name="The Broad Institute Genome Sequencing Center for Infectious Disease"/>
            <person name="Wu L."/>
            <person name="Ma J."/>
        </authorList>
    </citation>
    <scope>NUCLEOTIDE SEQUENCE [LARGE SCALE GENOMIC DNA]</scope>
    <source>
        <strain evidence="3">JCM 17593</strain>
    </source>
</reference>
<comment type="caution">
    <text evidence="2">The sequence shown here is derived from an EMBL/GenBank/DDBJ whole genome shotgun (WGS) entry which is preliminary data.</text>
</comment>
<dbReference type="RefSeq" id="WP_344778256.1">
    <property type="nucleotide sequence ID" value="NZ_BAABBX010000016.1"/>
</dbReference>
<gene>
    <name evidence="2" type="ORF">GCM10022288_29650</name>
</gene>
<accession>A0ABP8AZL8</accession>
<sequence>MSESLWARPASDLLRSTASADPTPGGGSIAAITGAFGVGLVQMAVAVTGDPALEAPAARLAALRAEIEPAADGDVQDFGALMAAYRLPRTTDDERAARSREVERASIAATERPLALVESFVAVLALSHELEPVVKPGVASDVLAGRDIVVGAARAAVRTADINIDQLDRLGSAAAAGLRARRDAASAAVEEQL</sequence>
<organism evidence="2 3">
    <name type="scientific">Gryllotalpicola kribbensis</name>
    <dbReference type="NCBI Taxonomy" id="993084"/>
    <lineage>
        <taxon>Bacteria</taxon>
        <taxon>Bacillati</taxon>
        <taxon>Actinomycetota</taxon>
        <taxon>Actinomycetes</taxon>
        <taxon>Micrococcales</taxon>
        <taxon>Microbacteriaceae</taxon>
        <taxon>Gryllotalpicola</taxon>
    </lineage>
</organism>
<feature type="domain" description="Cyclodeaminase/cyclohydrolase" evidence="1">
    <location>
        <begin position="11"/>
        <end position="168"/>
    </location>
</feature>
<evidence type="ECO:0000313" key="3">
    <source>
        <dbReference type="Proteomes" id="UP001500213"/>
    </source>
</evidence>
<dbReference type="InterPro" id="IPR007044">
    <property type="entry name" value="Cyclodeamin/CycHdrlase"/>
</dbReference>
<protein>
    <submittedName>
        <fullName evidence="2">Cyclodeaminase/cyclohydrolase family protein</fullName>
    </submittedName>
</protein>
<keyword evidence="3" id="KW-1185">Reference proteome</keyword>
<evidence type="ECO:0000313" key="2">
    <source>
        <dbReference type="EMBL" id="GAA4194334.1"/>
    </source>
</evidence>
<dbReference type="Proteomes" id="UP001500213">
    <property type="component" value="Unassembled WGS sequence"/>
</dbReference>
<dbReference type="Pfam" id="PF04961">
    <property type="entry name" value="FTCD_C"/>
    <property type="match status" value="1"/>
</dbReference>
<dbReference type="InterPro" id="IPR036178">
    <property type="entry name" value="Formintransfe-cycloase-like_sf"/>
</dbReference>